<dbReference type="EMBL" id="JAEVFJ010000022">
    <property type="protein sequence ID" value="KAH8096829.1"/>
    <property type="molecule type" value="Genomic_DNA"/>
</dbReference>
<feature type="region of interest" description="Disordered" evidence="1">
    <location>
        <begin position="139"/>
        <end position="251"/>
    </location>
</feature>
<feature type="compositionally biased region" description="Acidic residues" evidence="1">
    <location>
        <begin position="373"/>
        <end position="383"/>
    </location>
</feature>
<dbReference type="AlphaFoldDB" id="A0A8K0UKF1"/>
<feature type="compositionally biased region" description="Polar residues" evidence="1">
    <location>
        <begin position="332"/>
        <end position="346"/>
    </location>
</feature>
<feature type="compositionally biased region" description="Basic and acidic residues" evidence="1">
    <location>
        <begin position="301"/>
        <end position="324"/>
    </location>
</feature>
<organism evidence="2 3">
    <name type="scientific">Cristinia sonorae</name>
    <dbReference type="NCBI Taxonomy" id="1940300"/>
    <lineage>
        <taxon>Eukaryota</taxon>
        <taxon>Fungi</taxon>
        <taxon>Dikarya</taxon>
        <taxon>Basidiomycota</taxon>
        <taxon>Agaricomycotina</taxon>
        <taxon>Agaricomycetes</taxon>
        <taxon>Agaricomycetidae</taxon>
        <taxon>Agaricales</taxon>
        <taxon>Pleurotineae</taxon>
        <taxon>Stephanosporaceae</taxon>
        <taxon>Cristinia</taxon>
    </lineage>
</organism>
<feature type="compositionally biased region" description="Low complexity" evidence="1">
    <location>
        <begin position="352"/>
        <end position="367"/>
    </location>
</feature>
<gene>
    <name evidence="2" type="ORF">BXZ70DRAFT_318383</name>
</gene>
<evidence type="ECO:0000256" key="1">
    <source>
        <dbReference type="SAM" id="MobiDB-lite"/>
    </source>
</evidence>
<feature type="compositionally biased region" description="Low complexity" evidence="1">
    <location>
        <begin position="176"/>
        <end position="191"/>
    </location>
</feature>
<evidence type="ECO:0000313" key="3">
    <source>
        <dbReference type="Proteomes" id="UP000813824"/>
    </source>
</evidence>
<feature type="compositionally biased region" description="Polar residues" evidence="1">
    <location>
        <begin position="139"/>
        <end position="153"/>
    </location>
</feature>
<sequence>MPIHDISKFLPKRSDISLTNHSLCSCCRGYMNRENTCCGPSQPSRLSQETMSKTVTKLEIMCAHGLLQLHYQDPIALHESFARYIHKRSSHKATLLNGQTNNHHGTPINPAVLTSPGSSDGDDGIPSLSTFQEQIRLSGSRHSYTPLPSNHTVSRLRALSETPPSRPFHPALHGTEPSSNRSPEESSPSESFDLTSLSVQHKPHTPSASSKPVIGTTAPALQQECSPPDAEGSTSTVNEDMDMDSDLDVTSDGMVTLSDDEDELSPTNAWRFVCTRNEWVPAYDAYNHNMEVDTDATGVEENGHGIDDAESCKSYEDSEQAEHDTSDDDELNASQATDDTSISHWTSGSEGGDSSEPPSESDNSYSGGSVGEYDGDEEDEVDIDDIHCARFGSNSGGDINMGETDSESGKTAVDLHLEG</sequence>
<keyword evidence="3" id="KW-1185">Reference proteome</keyword>
<feature type="region of interest" description="Disordered" evidence="1">
    <location>
        <begin position="96"/>
        <end position="127"/>
    </location>
</feature>
<evidence type="ECO:0000313" key="2">
    <source>
        <dbReference type="EMBL" id="KAH8096829.1"/>
    </source>
</evidence>
<protein>
    <submittedName>
        <fullName evidence="2">Uncharacterized protein</fullName>
    </submittedName>
</protein>
<dbReference type="Proteomes" id="UP000813824">
    <property type="component" value="Unassembled WGS sequence"/>
</dbReference>
<proteinExistence type="predicted"/>
<comment type="caution">
    <text evidence="2">The sequence shown here is derived from an EMBL/GenBank/DDBJ whole genome shotgun (WGS) entry which is preliminary data.</text>
</comment>
<feature type="compositionally biased region" description="Acidic residues" evidence="1">
    <location>
        <begin position="239"/>
        <end position="249"/>
    </location>
</feature>
<name>A0A8K0UKF1_9AGAR</name>
<reference evidence="2" key="1">
    <citation type="journal article" date="2021" name="New Phytol.">
        <title>Evolutionary innovations through gain and loss of genes in the ectomycorrhizal Boletales.</title>
        <authorList>
            <person name="Wu G."/>
            <person name="Miyauchi S."/>
            <person name="Morin E."/>
            <person name="Kuo A."/>
            <person name="Drula E."/>
            <person name="Varga T."/>
            <person name="Kohler A."/>
            <person name="Feng B."/>
            <person name="Cao Y."/>
            <person name="Lipzen A."/>
            <person name="Daum C."/>
            <person name="Hundley H."/>
            <person name="Pangilinan J."/>
            <person name="Johnson J."/>
            <person name="Barry K."/>
            <person name="LaButti K."/>
            <person name="Ng V."/>
            <person name="Ahrendt S."/>
            <person name="Min B."/>
            <person name="Choi I.G."/>
            <person name="Park H."/>
            <person name="Plett J.M."/>
            <person name="Magnuson J."/>
            <person name="Spatafora J.W."/>
            <person name="Nagy L.G."/>
            <person name="Henrissat B."/>
            <person name="Grigoriev I.V."/>
            <person name="Yang Z.L."/>
            <person name="Xu J."/>
            <person name="Martin F.M."/>
        </authorList>
    </citation>
    <scope>NUCLEOTIDE SEQUENCE</scope>
    <source>
        <strain evidence="2">KKN 215</strain>
    </source>
</reference>
<accession>A0A8K0UKF1</accession>
<feature type="region of interest" description="Disordered" evidence="1">
    <location>
        <begin position="297"/>
        <end position="419"/>
    </location>
</feature>